<name>A0ACB9VVF3_CHAAC</name>
<comment type="caution">
    <text evidence="1">The sequence shown here is derived from an EMBL/GenBank/DDBJ whole genome shotgun (WGS) entry which is preliminary data.</text>
</comment>
<evidence type="ECO:0000313" key="1">
    <source>
        <dbReference type="EMBL" id="KAI4804089.1"/>
    </source>
</evidence>
<evidence type="ECO:0000313" key="2">
    <source>
        <dbReference type="Proteomes" id="UP001057452"/>
    </source>
</evidence>
<reference evidence="1" key="1">
    <citation type="submission" date="2022-05" db="EMBL/GenBank/DDBJ databases">
        <title>Chromosome-level genome of Chaenocephalus aceratus.</title>
        <authorList>
            <person name="Park H."/>
        </authorList>
    </citation>
    <scope>NUCLEOTIDE SEQUENCE</scope>
    <source>
        <strain evidence="1">KU_202001</strain>
    </source>
</reference>
<dbReference type="EMBL" id="CM043799">
    <property type="protein sequence ID" value="KAI4804089.1"/>
    <property type="molecule type" value="Genomic_DNA"/>
</dbReference>
<organism evidence="1 2">
    <name type="scientific">Chaenocephalus aceratus</name>
    <name type="common">Blackfin icefish</name>
    <name type="synonym">Chaenichthys aceratus</name>
    <dbReference type="NCBI Taxonomy" id="36190"/>
    <lineage>
        <taxon>Eukaryota</taxon>
        <taxon>Metazoa</taxon>
        <taxon>Chordata</taxon>
        <taxon>Craniata</taxon>
        <taxon>Vertebrata</taxon>
        <taxon>Euteleostomi</taxon>
        <taxon>Actinopterygii</taxon>
        <taxon>Neopterygii</taxon>
        <taxon>Teleostei</taxon>
        <taxon>Neoteleostei</taxon>
        <taxon>Acanthomorphata</taxon>
        <taxon>Eupercaria</taxon>
        <taxon>Perciformes</taxon>
        <taxon>Notothenioidei</taxon>
        <taxon>Channichthyidae</taxon>
        <taxon>Chaenocephalus</taxon>
    </lineage>
</organism>
<accession>A0ACB9VVF3</accession>
<gene>
    <name evidence="1" type="ORF">KUCAC02_025731</name>
</gene>
<sequence>MASPSRRPVALTTRAQLWDHVKAVTLHRATPSVPRLSRQTEKISRLEVLASSKTVASTFWFHFQCSWQLNKMHFHPLSLSGLLSMPGLGSDKPQIVSLMALLLCLFICVSPIESEVYAPIKSEVYAPIERQKQWRCLPNGCYIHALGFCVKPLKGNATLGTLNGKIMKCVFAFGAELRGKHGETTPSCSSRAWWKKSLLRGFYQIL</sequence>
<protein>
    <submittedName>
        <fullName evidence="1">Uncharacterized protein</fullName>
    </submittedName>
</protein>
<dbReference type="Proteomes" id="UP001057452">
    <property type="component" value="Chromosome 15"/>
</dbReference>
<keyword evidence="2" id="KW-1185">Reference proteome</keyword>
<proteinExistence type="predicted"/>
<feature type="non-terminal residue" evidence="1">
    <location>
        <position position="206"/>
    </location>
</feature>